<dbReference type="AlphaFoldDB" id="I1ZIK9"/>
<dbReference type="GO" id="GO:0016020">
    <property type="term" value="C:membrane"/>
    <property type="evidence" value="ECO:0007669"/>
    <property type="project" value="TreeGrafter"/>
</dbReference>
<evidence type="ECO:0000313" key="3">
    <source>
        <dbReference type="EMBL" id="AFJ24863.1"/>
    </source>
</evidence>
<dbReference type="GO" id="GO:0005615">
    <property type="term" value="C:extracellular space"/>
    <property type="evidence" value="ECO:0007669"/>
    <property type="project" value="TreeGrafter"/>
</dbReference>
<dbReference type="PANTHER" id="PTHR11533">
    <property type="entry name" value="PROTEASE M1 ZINC METALLOPROTEASE"/>
    <property type="match status" value="1"/>
</dbReference>
<dbReference type="PANTHER" id="PTHR11533:SF299">
    <property type="entry name" value="AMINOPEPTIDASE"/>
    <property type="match status" value="1"/>
</dbReference>
<name>I1ZIK9_SCHMD</name>
<dbReference type="EMBL" id="JX010620">
    <property type="protein sequence ID" value="AFJ24863.1"/>
    <property type="molecule type" value="mRNA"/>
</dbReference>
<dbReference type="GO" id="GO:0042277">
    <property type="term" value="F:peptide binding"/>
    <property type="evidence" value="ECO:0007669"/>
    <property type="project" value="TreeGrafter"/>
</dbReference>
<feature type="domain" description="ERAP1-like C-terminal" evidence="2">
    <location>
        <begin position="41"/>
        <end position="175"/>
    </location>
</feature>
<protein>
    <submittedName>
        <fullName evidence="3">Aminopeptidase N-1</fullName>
    </submittedName>
</protein>
<dbReference type="Gene3D" id="1.25.50.20">
    <property type="match status" value="1"/>
</dbReference>
<keyword evidence="3" id="KW-0645">Protease</keyword>
<dbReference type="GO" id="GO:0006508">
    <property type="term" value="P:proteolysis"/>
    <property type="evidence" value="ECO:0007669"/>
    <property type="project" value="TreeGrafter"/>
</dbReference>
<keyword evidence="3" id="KW-0378">Hydrolase</keyword>
<keyword evidence="3" id="KW-0031">Aminopeptidase</keyword>
<comment type="similarity">
    <text evidence="1">Belongs to the peptidase M1 family.</text>
</comment>
<dbReference type="GO" id="GO:0005737">
    <property type="term" value="C:cytoplasm"/>
    <property type="evidence" value="ECO:0007669"/>
    <property type="project" value="TreeGrafter"/>
</dbReference>
<evidence type="ECO:0000259" key="2">
    <source>
        <dbReference type="Pfam" id="PF11838"/>
    </source>
</evidence>
<organism evidence="3">
    <name type="scientific">Schmidtea mediterranea</name>
    <name type="common">Freshwater planarian flatworm</name>
    <dbReference type="NCBI Taxonomy" id="79327"/>
    <lineage>
        <taxon>Eukaryota</taxon>
        <taxon>Metazoa</taxon>
        <taxon>Spiralia</taxon>
        <taxon>Lophotrochozoa</taxon>
        <taxon>Platyhelminthes</taxon>
        <taxon>Rhabditophora</taxon>
        <taxon>Seriata</taxon>
        <taxon>Tricladida</taxon>
        <taxon>Continenticola</taxon>
        <taxon>Geoplanoidea</taxon>
        <taxon>Dugesiidae</taxon>
        <taxon>Schmidtea</taxon>
    </lineage>
</organism>
<dbReference type="GO" id="GO:0070006">
    <property type="term" value="F:metalloaminopeptidase activity"/>
    <property type="evidence" value="ECO:0007669"/>
    <property type="project" value="TreeGrafter"/>
</dbReference>
<reference evidence="3" key="1">
    <citation type="journal article" date="2012" name="Genes Dev.">
        <title>A molecular wound response program associated with regeneration initiation in planarians.</title>
        <authorList>
            <person name="Wenemoser D."/>
            <person name="Lapan S.W."/>
            <person name="Wilkinson A.W."/>
            <person name="Bell G.W."/>
            <person name="Reddien P.W."/>
        </authorList>
    </citation>
    <scope>NUCLEOTIDE SEQUENCE</scope>
</reference>
<dbReference type="Pfam" id="PF11838">
    <property type="entry name" value="ERAP1_C"/>
    <property type="match status" value="1"/>
</dbReference>
<sequence>MLKTVTYEILYWSKLRNGLTGILKLKTVKFIMEKVISDDDWFLLNPDQIGFYRVNYELSNWILLIHQLRSNHNAIPPIARLQILDDIIEFYSKGQILGAQTIFDVISYLENETEYTIWKYSKTIFDLLKSFFDMRPSYKYFKAFMNKMIGKLLYQIDWMKSDYRTLTIQLNERQIDAYLCVPIRPSLL</sequence>
<dbReference type="InterPro" id="IPR050344">
    <property type="entry name" value="Peptidase_M1_aminopeptidases"/>
</dbReference>
<accession>I1ZIK9</accession>
<dbReference type="InterPro" id="IPR024571">
    <property type="entry name" value="ERAP1-like_C_dom"/>
</dbReference>
<proteinExistence type="evidence at transcript level"/>
<dbReference type="Gene3D" id="2.60.40.1910">
    <property type="match status" value="1"/>
</dbReference>
<dbReference type="GO" id="GO:0008270">
    <property type="term" value="F:zinc ion binding"/>
    <property type="evidence" value="ECO:0007669"/>
    <property type="project" value="TreeGrafter"/>
</dbReference>
<dbReference type="GO" id="GO:0043171">
    <property type="term" value="P:peptide catabolic process"/>
    <property type="evidence" value="ECO:0007669"/>
    <property type="project" value="TreeGrafter"/>
</dbReference>
<evidence type="ECO:0000256" key="1">
    <source>
        <dbReference type="ARBA" id="ARBA00010136"/>
    </source>
</evidence>